<keyword evidence="5" id="KW-0963">Cytoplasm</keyword>
<dbReference type="SMART" id="SM00825">
    <property type="entry name" value="PKS_KS"/>
    <property type="match status" value="1"/>
</dbReference>
<evidence type="ECO:0000256" key="1">
    <source>
        <dbReference type="ARBA" id="ARBA00004496"/>
    </source>
</evidence>
<keyword evidence="9" id="KW-0443">Lipid metabolism</keyword>
<accession>A0A4R4TA49</accession>
<evidence type="ECO:0000256" key="3">
    <source>
        <dbReference type="ARBA" id="ARBA00011738"/>
    </source>
</evidence>
<evidence type="ECO:0000256" key="4">
    <source>
        <dbReference type="ARBA" id="ARBA00013191"/>
    </source>
</evidence>
<evidence type="ECO:0000256" key="2">
    <source>
        <dbReference type="ARBA" id="ARBA00008467"/>
    </source>
</evidence>
<keyword evidence="11" id="KW-0012">Acyltransferase</keyword>
<keyword evidence="10" id="KW-0275">Fatty acid biosynthesis</keyword>
<comment type="similarity">
    <text evidence="2 17">Belongs to the thiolase-like superfamily. Beta-ketoacyl-ACP synthases family.</text>
</comment>
<evidence type="ECO:0000256" key="10">
    <source>
        <dbReference type="ARBA" id="ARBA00023160"/>
    </source>
</evidence>
<dbReference type="EC" id="2.3.1.41" evidence="4"/>
<dbReference type="CDD" id="cd00834">
    <property type="entry name" value="KAS_I_II"/>
    <property type="match status" value="1"/>
</dbReference>
<dbReference type="PANTHER" id="PTHR11712:SF306">
    <property type="entry name" value="3-OXOACYL-[ACYL-CARRIER-PROTEIN] SYNTHASE 1"/>
    <property type="match status" value="1"/>
</dbReference>
<evidence type="ECO:0000259" key="18">
    <source>
        <dbReference type="PROSITE" id="PS52004"/>
    </source>
</evidence>
<evidence type="ECO:0000256" key="16">
    <source>
        <dbReference type="ARBA" id="ARBA00048506"/>
    </source>
</evidence>
<dbReference type="AlphaFoldDB" id="A0A4R4TA49"/>
<dbReference type="Proteomes" id="UP000295345">
    <property type="component" value="Unassembled WGS sequence"/>
</dbReference>
<evidence type="ECO:0000256" key="12">
    <source>
        <dbReference type="ARBA" id="ARBA00039450"/>
    </source>
</evidence>
<dbReference type="InterPro" id="IPR020841">
    <property type="entry name" value="PKS_Beta-ketoAc_synthase_dom"/>
</dbReference>
<dbReference type="Pfam" id="PF00109">
    <property type="entry name" value="ketoacyl-synt"/>
    <property type="match status" value="1"/>
</dbReference>
<protein>
    <recommendedName>
        <fullName evidence="12">3-oxoacyl-[acyl-carrier-protein] synthase 1</fullName>
        <ecNumber evidence="4">2.3.1.41</ecNumber>
    </recommendedName>
    <alternativeName>
        <fullName evidence="13">3-oxoacyl-[acyl-carrier-protein] synthase I</fullName>
    </alternativeName>
    <alternativeName>
        <fullName evidence="14">Beta-ketoacyl-ACP synthase I</fullName>
    </alternativeName>
</protein>
<evidence type="ECO:0000256" key="8">
    <source>
        <dbReference type="ARBA" id="ARBA00022832"/>
    </source>
</evidence>
<evidence type="ECO:0000256" key="9">
    <source>
        <dbReference type="ARBA" id="ARBA00023098"/>
    </source>
</evidence>
<keyword evidence="8" id="KW-0276">Fatty acid metabolism</keyword>
<evidence type="ECO:0000256" key="5">
    <source>
        <dbReference type="ARBA" id="ARBA00022490"/>
    </source>
</evidence>
<comment type="catalytic activity">
    <reaction evidence="16">
        <text>a fatty acyl-[ACP] + malonyl-[ACP] + H(+) = a 3-oxoacyl-[ACP] + holo-[ACP] + CO2</text>
        <dbReference type="Rhea" id="RHEA:22836"/>
        <dbReference type="Rhea" id="RHEA-COMP:9623"/>
        <dbReference type="Rhea" id="RHEA-COMP:9685"/>
        <dbReference type="Rhea" id="RHEA-COMP:9916"/>
        <dbReference type="Rhea" id="RHEA-COMP:14125"/>
        <dbReference type="ChEBI" id="CHEBI:15378"/>
        <dbReference type="ChEBI" id="CHEBI:16526"/>
        <dbReference type="ChEBI" id="CHEBI:64479"/>
        <dbReference type="ChEBI" id="CHEBI:78449"/>
        <dbReference type="ChEBI" id="CHEBI:78776"/>
        <dbReference type="ChEBI" id="CHEBI:138651"/>
        <dbReference type="EC" id="2.3.1.41"/>
    </reaction>
    <physiologicalReaction direction="left-to-right" evidence="16">
        <dbReference type="Rhea" id="RHEA:22837"/>
    </physiologicalReaction>
</comment>
<dbReference type="Gene3D" id="3.40.47.10">
    <property type="match status" value="1"/>
</dbReference>
<dbReference type="GO" id="GO:0006633">
    <property type="term" value="P:fatty acid biosynthetic process"/>
    <property type="evidence" value="ECO:0007669"/>
    <property type="project" value="UniProtKB-KW"/>
</dbReference>
<sequence>MSEPNSRRVVVTGLGVVSSIGIGVEPFTESIKAGRSGISPISSFDASGYAKRNAGEVKDFDPGAILERLDPEAWGRSGQFAASAARLAVRDAHIDPDLLRASNAGSAMGTASGEPRVMYGIAEQWSRSGGEEFGPGPVGTAPANRLAGAVNSELGLTGEAVTFGTACSASNYTLGYGYDLVRTGEADFFLAGGADSVSRYTHLGFSLIGIISEILRPFDSNRSGIVTAEGGVCIFLEPLEHAVARGARIYAEVLGYGVNCDAKHMTQPDVATITSCMQSAHTAAGVKAQEIDYICAHGTGTPASDAAEVAAARAVFGDDVPPISSIKSMLGHTMGAASGLGSVICCKALEEGFLPPTATLDESDPELGPGIDFVPGVAKPANLNIVENHGFAFGGNNAITIFGRVK</sequence>
<dbReference type="GO" id="GO:0005829">
    <property type="term" value="C:cytosol"/>
    <property type="evidence" value="ECO:0007669"/>
    <property type="project" value="TreeGrafter"/>
</dbReference>
<comment type="subcellular location">
    <subcellularLocation>
        <location evidence="1">Cytoplasm</location>
    </subcellularLocation>
</comment>
<organism evidence="19 20">
    <name type="scientific">Streptomyces hainanensis</name>
    <dbReference type="NCBI Taxonomy" id="402648"/>
    <lineage>
        <taxon>Bacteria</taxon>
        <taxon>Bacillati</taxon>
        <taxon>Actinomycetota</taxon>
        <taxon>Actinomycetes</taxon>
        <taxon>Kitasatosporales</taxon>
        <taxon>Streptomycetaceae</taxon>
        <taxon>Streptomyces</taxon>
    </lineage>
</organism>
<evidence type="ECO:0000256" key="17">
    <source>
        <dbReference type="RuleBase" id="RU003694"/>
    </source>
</evidence>
<dbReference type="Pfam" id="PF02801">
    <property type="entry name" value="Ketoacyl-synt_C"/>
    <property type="match status" value="1"/>
</dbReference>
<dbReference type="InterPro" id="IPR018201">
    <property type="entry name" value="Ketoacyl_synth_AS"/>
</dbReference>
<keyword evidence="7 17" id="KW-0808">Transferase</keyword>
<dbReference type="SUPFAM" id="SSF53901">
    <property type="entry name" value="Thiolase-like"/>
    <property type="match status" value="2"/>
</dbReference>
<proteinExistence type="inferred from homology"/>
<dbReference type="EMBL" id="SMKI01000162">
    <property type="protein sequence ID" value="TDC74141.1"/>
    <property type="molecule type" value="Genomic_DNA"/>
</dbReference>
<dbReference type="PROSITE" id="PS00606">
    <property type="entry name" value="KS3_1"/>
    <property type="match status" value="1"/>
</dbReference>
<reference evidence="19 20" key="1">
    <citation type="submission" date="2019-03" db="EMBL/GenBank/DDBJ databases">
        <title>Draft genome sequences of novel Actinobacteria.</title>
        <authorList>
            <person name="Sahin N."/>
            <person name="Ay H."/>
            <person name="Saygin H."/>
        </authorList>
    </citation>
    <scope>NUCLEOTIDE SEQUENCE [LARGE SCALE GENOMIC DNA]</scope>
    <source>
        <strain evidence="19 20">DSM 41900</strain>
    </source>
</reference>
<dbReference type="GO" id="GO:0004315">
    <property type="term" value="F:3-oxoacyl-[acyl-carrier-protein] synthase activity"/>
    <property type="evidence" value="ECO:0007669"/>
    <property type="project" value="UniProtKB-EC"/>
</dbReference>
<gene>
    <name evidence="19" type="ORF">E1283_16760</name>
</gene>
<dbReference type="InterPro" id="IPR014031">
    <property type="entry name" value="Ketoacyl_synth_C"/>
</dbReference>
<evidence type="ECO:0000256" key="13">
    <source>
        <dbReference type="ARBA" id="ARBA00041620"/>
    </source>
</evidence>
<keyword evidence="6" id="KW-0444">Lipid biosynthesis</keyword>
<evidence type="ECO:0000256" key="6">
    <source>
        <dbReference type="ARBA" id="ARBA00022516"/>
    </source>
</evidence>
<comment type="caution">
    <text evidence="19">The sequence shown here is derived from an EMBL/GenBank/DDBJ whole genome shotgun (WGS) entry which is preliminary data.</text>
</comment>
<comment type="catalytic activity">
    <reaction evidence="15">
        <text>(3Z)-decenoyl-[ACP] + malonyl-[ACP] + H(+) = 3-oxo-(5Z)-dodecenoyl-[ACP] + holo-[ACP] + CO2</text>
        <dbReference type="Rhea" id="RHEA:54940"/>
        <dbReference type="Rhea" id="RHEA-COMP:9623"/>
        <dbReference type="Rhea" id="RHEA-COMP:9685"/>
        <dbReference type="Rhea" id="RHEA-COMP:9927"/>
        <dbReference type="Rhea" id="RHEA-COMP:14042"/>
        <dbReference type="ChEBI" id="CHEBI:15378"/>
        <dbReference type="ChEBI" id="CHEBI:16526"/>
        <dbReference type="ChEBI" id="CHEBI:64479"/>
        <dbReference type="ChEBI" id="CHEBI:78449"/>
        <dbReference type="ChEBI" id="CHEBI:78798"/>
        <dbReference type="ChEBI" id="CHEBI:138410"/>
    </reaction>
    <physiologicalReaction direction="left-to-right" evidence="15">
        <dbReference type="Rhea" id="RHEA:54941"/>
    </physiologicalReaction>
</comment>
<dbReference type="RefSeq" id="WP_132818859.1">
    <property type="nucleotide sequence ID" value="NZ_SMKI01000162.1"/>
</dbReference>
<evidence type="ECO:0000256" key="14">
    <source>
        <dbReference type="ARBA" id="ARBA00042143"/>
    </source>
</evidence>
<evidence type="ECO:0000256" key="7">
    <source>
        <dbReference type="ARBA" id="ARBA00022679"/>
    </source>
</evidence>
<dbReference type="InterPro" id="IPR016039">
    <property type="entry name" value="Thiolase-like"/>
</dbReference>
<evidence type="ECO:0000313" key="20">
    <source>
        <dbReference type="Proteomes" id="UP000295345"/>
    </source>
</evidence>
<evidence type="ECO:0000256" key="15">
    <source>
        <dbReference type="ARBA" id="ARBA00048121"/>
    </source>
</evidence>
<evidence type="ECO:0000256" key="11">
    <source>
        <dbReference type="ARBA" id="ARBA00023315"/>
    </source>
</evidence>
<evidence type="ECO:0000313" key="19">
    <source>
        <dbReference type="EMBL" id="TDC74141.1"/>
    </source>
</evidence>
<name>A0A4R4TA49_9ACTN</name>
<dbReference type="InterPro" id="IPR014030">
    <property type="entry name" value="Ketoacyl_synth_N"/>
</dbReference>
<dbReference type="OrthoDB" id="9808669at2"/>
<dbReference type="InterPro" id="IPR000794">
    <property type="entry name" value="Beta-ketoacyl_synthase"/>
</dbReference>
<dbReference type="PROSITE" id="PS52004">
    <property type="entry name" value="KS3_2"/>
    <property type="match status" value="1"/>
</dbReference>
<keyword evidence="20" id="KW-1185">Reference proteome</keyword>
<dbReference type="PANTHER" id="PTHR11712">
    <property type="entry name" value="POLYKETIDE SYNTHASE-RELATED"/>
    <property type="match status" value="1"/>
</dbReference>
<comment type="subunit">
    <text evidence="3">Homodimer.</text>
</comment>
<feature type="domain" description="Ketosynthase family 3 (KS3)" evidence="18">
    <location>
        <begin position="6"/>
        <end position="404"/>
    </location>
</feature>